<evidence type="ECO:0000313" key="2">
    <source>
        <dbReference type="Proteomes" id="UP000732380"/>
    </source>
</evidence>
<gene>
    <name evidence="1" type="ORF">E4U13_000950</name>
</gene>
<name>A0A9P7Q4D4_9HYPO</name>
<accession>A0A9P7Q4D4</accession>
<protein>
    <submittedName>
        <fullName evidence="1">Uncharacterized protein</fullName>
    </submittedName>
</protein>
<sequence>MSLLEVWDWGFLRCYGLATDVNPNGFVKVHRALLTLDPDVDCPNTPLAPLEHVRTCYQPLFFESIPAWLISRATLEFIGFSEFHADKIWDAWLDAPESYYSPTGQVFLNWIIEGLLFPEHFTWLARDNDWRQIHMQGYGLDEEIQQEIQRQTRDPNHTSNCPLDHSSHSSSWPTLCNVIIEKKLVCRFRYLLKAYHLSLDRTSIRRYFGADIAKPVFTDLSNDARIYSRNSAFSRCLVLGEAMRQTRAIRLFLQMEAEARITASARGAA</sequence>
<dbReference type="Proteomes" id="UP000732380">
    <property type="component" value="Unassembled WGS sequence"/>
</dbReference>
<dbReference type="EMBL" id="SRQM01000132">
    <property type="protein sequence ID" value="KAG6117613.1"/>
    <property type="molecule type" value="Genomic_DNA"/>
</dbReference>
<organism evidence="1 2">
    <name type="scientific">Claviceps humidiphila</name>
    <dbReference type="NCBI Taxonomy" id="1294629"/>
    <lineage>
        <taxon>Eukaryota</taxon>
        <taxon>Fungi</taxon>
        <taxon>Dikarya</taxon>
        <taxon>Ascomycota</taxon>
        <taxon>Pezizomycotina</taxon>
        <taxon>Sordariomycetes</taxon>
        <taxon>Hypocreomycetidae</taxon>
        <taxon>Hypocreales</taxon>
        <taxon>Clavicipitaceae</taxon>
        <taxon>Claviceps</taxon>
    </lineage>
</organism>
<comment type="caution">
    <text evidence="1">The sequence shown here is derived from an EMBL/GenBank/DDBJ whole genome shotgun (WGS) entry which is preliminary data.</text>
</comment>
<dbReference type="AlphaFoldDB" id="A0A9P7Q4D4"/>
<reference evidence="1 2" key="1">
    <citation type="journal article" date="2020" name="bioRxiv">
        <title>Whole genome comparisons of ergot fungi reveals the divergence and evolution of species within the genus Claviceps are the result of varying mechanisms driving genome evolution and host range expansion.</title>
        <authorList>
            <person name="Wyka S.A."/>
            <person name="Mondo S.J."/>
            <person name="Liu M."/>
            <person name="Dettman J."/>
            <person name="Nalam V."/>
            <person name="Broders K.D."/>
        </authorList>
    </citation>
    <scope>NUCLEOTIDE SEQUENCE [LARGE SCALE GENOMIC DNA]</scope>
    <source>
        <strain evidence="1 2">LM576</strain>
    </source>
</reference>
<evidence type="ECO:0000313" key="1">
    <source>
        <dbReference type="EMBL" id="KAG6117613.1"/>
    </source>
</evidence>
<keyword evidence="2" id="KW-1185">Reference proteome</keyword>
<proteinExistence type="predicted"/>